<dbReference type="PATRIC" id="fig|1637645.4.peg.4779"/>
<dbReference type="EMBL" id="LATL02000241">
    <property type="protein sequence ID" value="KKD36237.1"/>
    <property type="molecule type" value="Genomic_DNA"/>
</dbReference>
<keyword evidence="2 4" id="KW-0442">Lipid degradation</keyword>
<dbReference type="PANTHER" id="PTHR14226:SF57">
    <property type="entry name" value="BLR7027 PROTEIN"/>
    <property type="match status" value="1"/>
</dbReference>
<evidence type="ECO:0000256" key="1">
    <source>
        <dbReference type="ARBA" id="ARBA00022801"/>
    </source>
</evidence>
<dbReference type="InterPro" id="IPR050301">
    <property type="entry name" value="NTE"/>
</dbReference>
<evidence type="ECO:0000313" key="7">
    <source>
        <dbReference type="Proteomes" id="UP000033607"/>
    </source>
</evidence>
<feature type="active site" description="Nucleophile" evidence="4">
    <location>
        <position position="45"/>
    </location>
</feature>
<dbReference type="GO" id="GO:0016787">
    <property type="term" value="F:hydrolase activity"/>
    <property type="evidence" value="ECO:0007669"/>
    <property type="project" value="UniProtKB-UniRule"/>
</dbReference>
<gene>
    <name evidence="6" type="ORF">WN50_20845</name>
</gene>
<dbReference type="SUPFAM" id="SSF52151">
    <property type="entry name" value="FabD/lysophospholipase-like"/>
    <property type="match status" value="1"/>
</dbReference>
<name>A0A0F5YC98_9CYAN</name>
<dbReference type="PANTHER" id="PTHR14226">
    <property type="entry name" value="NEUROPATHY TARGET ESTERASE/SWISS CHEESE D.MELANOGASTER"/>
    <property type="match status" value="1"/>
</dbReference>
<feature type="active site" description="Proton acceptor" evidence="4">
    <location>
        <position position="217"/>
    </location>
</feature>
<evidence type="ECO:0000256" key="2">
    <source>
        <dbReference type="ARBA" id="ARBA00022963"/>
    </source>
</evidence>
<dbReference type="RefSeq" id="WP_046280513.1">
    <property type="nucleotide sequence ID" value="NZ_LATL02000241.1"/>
</dbReference>
<comment type="caution">
    <text evidence="6">The sequence shown here is derived from an EMBL/GenBank/DDBJ whole genome shotgun (WGS) entry which is preliminary data.</text>
</comment>
<dbReference type="OrthoDB" id="9770965at2"/>
<dbReference type="GO" id="GO:0016042">
    <property type="term" value="P:lipid catabolic process"/>
    <property type="evidence" value="ECO:0007669"/>
    <property type="project" value="UniProtKB-UniRule"/>
</dbReference>
<evidence type="ECO:0000256" key="4">
    <source>
        <dbReference type="PROSITE-ProRule" id="PRU01161"/>
    </source>
</evidence>
<accession>A0A0F5YC98</accession>
<evidence type="ECO:0000313" key="6">
    <source>
        <dbReference type="EMBL" id="KKD36237.1"/>
    </source>
</evidence>
<sequence>MIENFLNSQWGLVLTGGGAKGAYQAGALRYLAELNFQPKIIAGTSVGALNGAVLASYRPFSNAVQQLNELWTNLGEVEILKPNTEQIYHLLSYAAQTFIPTFREWMLHFLVESGILKDRTAFYDPTPIEYLVRETINPVELRRGIELWVTVFPSLKIPGLGYDWLIDFIRAKMGTGAEWLCIQDCPDHETVYNLLLASVAIPLAFPCRSVNGKNYVDGGLVDNVPLGALAARGCTHVIVIHLGSGRVWNRHDFPHQTIIEIRPQKLLNSDLQSLLNFDADRIQELKQQGYEDAKSQLEPIFKGFRSLSRLSQTQQNLISSTVELLEDEPLF</sequence>
<dbReference type="Gene3D" id="3.40.1090.10">
    <property type="entry name" value="Cytosolic phospholipase A2 catalytic domain"/>
    <property type="match status" value="2"/>
</dbReference>
<dbReference type="AlphaFoldDB" id="A0A0F5YC98"/>
<dbReference type="InterPro" id="IPR016035">
    <property type="entry name" value="Acyl_Trfase/lysoPLipase"/>
</dbReference>
<keyword evidence="3 4" id="KW-0443">Lipid metabolism</keyword>
<dbReference type="InterPro" id="IPR002641">
    <property type="entry name" value="PNPLA_dom"/>
</dbReference>
<reference evidence="6 7" key="1">
    <citation type="submission" date="2015-06" db="EMBL/GenBank/DDBJ databases">
        <title>Draft genome assembly of filamentous brackish cyanobacterium Limnoraphis robusta strain CS-951.</title>
        <authorList>
            <person name="Willis A."/>
            <person name="Parks M."/>
            <person name="Burford M.A."/>
        </authorList>
    </citation>
    <scope>NUCLEOTIDE SEQUENCE [LARGE SCALE GENOMIC DNA]</scope>
    <source>
        <strain evidence="6 7">CS-951</strain>
    </source>
</reference>
<feature type="domain" description="PNPLA" evidence="5">
    <location>
        <begin position="12"/>
        <end position="230"/>
    </location>
</feature>
<proteinExistence type="predicted"/>
<feature type="short sequence motif" description="GXSXG" evidence="4">
    <location>
        <begin position="43"/>
        <end position="47"/>
    </location>
</feature>
<evidence type="ECO:0000259" key="5">
    <source>
        <dbReference type="PROSITE" id="PS51635"/>
    </source>
</evidence>
<protein>
    <submittedName>
        <fullName evidence="6">Patatin</fullName>
    </submittedName>
</protein>
<dbReference type="Proteomes" id="UP000033607">
    <property type="component" value="Unassembled WGS sequence"/>
</dbReference>
<dbReference type="CDD" id="cd07209">
    <property type="entry name" value="Pat_hypo_Ecoli_Z1214_like"/>
    <property type="match status" value="1"/>
</dbReference>
<evidence type="ECO:0000256" key="3">
    <source>
        <dbReference type="ARBA" id="ARBA00023098"/>
    </source>
</evidence>
<dbReference type="Pfam" id="PF01734">
    <property type="entry name" value="Patatin"/>
    <property type="match status" value="1"/>
</dbReference>
<keyword evidence="1 4" id="KW-0378">Hydrolase</keyword>
<dbReference type="PROSITE" id="PS51635">
    <property type="entry name" value="PNPLA"/>
    <property type="match status" value="1"/>
</dbReference>
<feature type="short sequence motif" description="GXGXXG" evidence="4">
    <location>
        <begin position="16"/>
        <end position="21"/>
    </location>
</feature>
<organism evidence="6 7">
    <name type="scientific">Limnoraphis robusta CS-951</name>
    <dbReference type="NCBI Taxonomy" id="1637645"/>
    <lineage>
        <taxon>Bacteria</taxon>
        <taxon>Bacillati</taxon>
        <taxon>Cyanobacteriota</taxon>
        <taxon>Cyanophyceae</taxon>
        <taxon>Oscillatoriophycideae</taxon>
        <taxon>Oscillatoriales</taxon>
        <taxon>Sirenicapillariaceae</taxon>
        <taxon>Limnoraphis</taxon>
    </lineage>
</organism>
<feature type="short sequence motif" description="DGA/G" evidence="4">
    <location>
        <begin position="217"/>
        <end position="219"/>
    </location>
</feature>